<dbReference type="GO" id="GO:0034727">
    <property type="term" value="P:piecemeal microautophagy of the nucleus"/>
    <property type="evidence" value="ECO:0007669"/>
    <property type="project" value="TreeGrafter"/>
</dbReference>
<dbReference type="GO" id="GO:0010506">
    <property type="term" value="P:regulation of autophagy"/>
    <property type="evidence" value="ECO:0007669"/>
    <property type="project" value="InterPro"/>
</dbReference>
<dbReference type="InterPro" id="IPR000253">
    <property type="entry name" value="FHA_dom"/>
</dbReference>
<comment type="caution">
    <text evidence="19">The sequence shown here is derived from an EMBL/GenBank/DDBJ whole genome shotgun (WGS) entry which is preliminary data.</text>
</comment>
<dbReference type="GO" id="GO:0061709">
    <property type="term" value="P:reticulophagy"/>
    <property type="evidence" value="ECO:0007669"/>
    <property type="project" value="TreeGrafter"/>
</dbReference>
<gene>
    <name evidence="19" type="ORF">B0T21DRAFT_54757</name>
</gene>
<keyword evidence="4" id="KW-0813">Transport</keyword>
<feature type="binding site" evidence="15">
    <location>
        <position position="232"/>
    </location>
    <ligand>
        <name>ATP</name>
        <dbReference type="ChEBI" id="CHEBI:30616"/>
    </ligand>
</feature>
<dbReference type="PROSITE" id="PS50011">
    <property type="entry name" value="PROTEIN_KINASE_DOM"/>
    <property type="match status" value="1"/>
</dbReference>
<dbReference type="EMBL" id="JAUKTV010000013">
    <property type="protein sequence ID" value="KAK0718707.1"/>
    <property type="molecule type" value="Genomic_DNA"/>
</dbReference>
<evidence type="ECO:0000256" key="6">
    <source>
        <dbReference type="ARBA" id="ARBA00022679"/>
    </source>
</evidence>
<evidence type="ECO:0000256" key="4">
    <source>
        <dbReference type="ARBA" id="ARBA00022448"/>
    </source>
</evidence>
<dbReference type="Proteomes" id="UP001172159">
    <property type="component" value="Unassembled WGS sequence"/>
</dbReference>
<comment type="similarity">
    <text evidence="2">Belongs to the protein kinase superfamily. CAMK Ser/Thr protein kinase family. CHEK2 subfamily.</text>
</comment>
<accession>A0AA40AN08</accession>
<dbReference type="InterPro" id="IPR017441">
    <property type="entry name" value="Protein_kinase_ATP_BS"/>
</dbReference>
<evidence type="ECO:0000313" key="20">
    <source>
        <dbReference type="Proteomes" id="UP001172159"/>
    </source>
</evidence>
<dbReference type="GO" id="GO:0004674">
    <property type="term" value="F:protein serine/threonine kinase activity"/>
    <property type="evidence" value="ECO:0007669"/>
    <property type="project" value="UniProtKB-KW"/>
</dbReference>
<comment type="subcellular location">
    <subcellularLocation>
        <location evidence="1">Preautophagosomal structure membrane</location>
        <topology evidence="1">Peripheral membrane protein</topology>
    </subcellularLocation>
</comment>
<dbReference type="GO" id="GO:0034045">
    <property type="term" value="C:phagophore assembly site membrane"/>
    <property type="evidence" value="ECO:0007669"/>
    <property type="project" value="UniProtKB-SubCell"/>
</dbReference>
<name>A0AA40AN08_9PEZI</name>
<dbReference type="CDD" id="cd00060">
    <property type="entry name" value="FHA"/>
    <property type="match status" value="1"/>
</dbReference>
<keyword evidence="9 15" id="KW-0067">ATP-binding</keyword>
<feature type="compositionally biased region" description="Basic and acidic residues" evidence="16">
    <location>
        <begin position="492"/>
        <end position="504"/>
    </location>
</feature>
<dbReference type="Pfam" id="PF00069">
    <property type="entry name" value="Pkinase"/>
    <property type="match status" value="1"/>
</dbReference>
<feature type="compositionally biased region" description="Basic and acidic residues" evidence="16">
    <location>
        <begin position="565"/>
        <end position="574"/>
    </location>
</feature>
<keyword evidence="7 15" id="KW-0547">Nucleotide-binding</keyword>
<comment type="catalytic activity">
    <reaction evidence="14">
        <text>L-seryl-[protein] + ATP = O-phospho-L-seryl-[protein] + ADP + H(+)</text>
        <dbReference type="Rhea" id="RHEA:17989"/>
        <dbReference type="Rhea" id="RHEA-COMP:9863"/>
        <dbReference type="Rhea" id="RHEA-COMP:11604"/>
        <dbReference type="ChEBI" id="CHEBI:15378"/>
        <dbReference type="ChEBI" id="CHEBI:29999"/>
        <dbReference type="ChEBI" id="CHEBI:30616"/>
        <dbReference type="ChEBI" id="CHEBI:83421"/>
        <dbReference type="ChEBI" id="CHEBI:456216"/>
        <dbReference type="EC" id="2.7.11.1"/>
    </reaction>
</comment>
<proteinExistence type="inferred from homology"/>
<keyword evidence="11" id="KW-0072">Autophagy</keyword>
<feature type="domain" description="Protein kinase" evidence="18">
    <location>
        <begin position="203"/>
        <end position="451"/>
    </location>
</feature>
<protein>
    <recommendedName>
        <fullName evidence="3">non-specific serine/threonine protein kinase</fullName>
        <ecNumber evidence="3">2.7.11.1</ecNumber>
    </recommendedName>
    <alternativeName>
        <fullName evidence="12">Autophagy-related protein 1</fullName>
    </alternativeName>
</protein>
<sequence>MPRDGPHPLALFSLVPLNDRARAVLGHPENAHLVSSFLDDKKNVRYGLDIGPFIGSKSRYTLATIGRCGDVIVEGRGISRIHCSFELHEGNKSEVMLQDRSSNRSTKLFGETAMGFESERVHRRVVVDEAINLVFGFGGVACDLLQFRIVWHSHDKRATGLYFDYREDNPRQTRTIPDEPPTIAPSRAITRIHTPSLLGKIRYSERERLGNGAFGEVWRVADVDTGNYLAVKRVKRPALLSHEYVLLKREVDTLSRISHRNIIEYIAAQWRDGHLDILMEIKPGSVEDLIQGDLFIREPSSASPFLHQMLQALDYLADQGIVHRDVKPENILYSPAVDGGYLYQLADFGLANMVADARTFAGSRLYMAPELEQSPQLPQTPKMDIWSLFVTLIYAMNVAGFRGKMLHTTPLRIKAIQEAANEEEFRPLQDMAIEDPSQRATAGDMLDKLFAGEGRTTPRDRTRATAISAENAEPGAPEQRIEQGDAATGQKRSREPKTARRSPREAVAAANGRRPRPPNRETEKQLPGPAVQTPALGTPGLGPRVQKHTRQDVPRLPGAFPVGQGRREERPYFT</sequence>
<keyword evidence="8 19" id="KW-0418">Kinase</keyword>
<evidence type="ECO:0000256" key="8">
    <source>
        <dbReference type="ARBA" id="ARBA00022777"/>
    </source>
</evidence>
<dbReference type="InterPro" id="IPR011009">
    <property type="entry name" value="Kinase-like_dom_sf"/>
</dbReference>
<evidence type="ECO:0000259" key="18">
    <source>
        <dbReference type="PROSITE" id="PS50011"/>
    </source>
</evidence>
<dbReference type="Gene3D" id="1.10.510.10">
    <property type="entry name" value="Transferase(Phosphotransferase) domain 1"/>
    <property type="match status" value="1"/>
</dbReference>
<evidence type="ECO:0000259" key="17">
    <source>
        <dbReference type="PROSITE" id="PS50006"/>
    </source>
</evidence>
<dbReference type="InterPro" id="IPR045269">
    <property type="entry name" value="Atg1-like"/>
</dbReference>
<dbReference type="PANTHER" id="PTHR24348:SF22">
    <property type="entry name" value="NON-SPECIFIC SERINE_THREONINE PROTEIN KINASE"/>
    <property type="match status" value="1"/>
</dbReference>
<evidence type="ECO:0000256" key="12">
    <source>
        <dbReference type="ARBA" id="ARBA00030237"/>
    </source>
</evidence>
<keyword evidence="5" id="KW-0723">Serine/threonine-protein kinase</keyword>
<dbReference type="InterPro" id="IPR008271">
    <property type="entry name" value="Ser/Thr_kinase_AS"/>
</dbReference>
<keyword evidence="6" id="KW-0808">Transferase</keyword>
<dbReference type="GO" id="GO:0042594">
    <property type="term" value="P:response to starvation"/>
    <property type="evidence" value="ECO:0007669"/>
    <property type="project" value="TreeGrafter"/>
</dbReference>
<comment type="catalytic activity">
    <reaction evidence="13">
        <text>L-threonyl-[protein] + ATP = O-phospho-L-threonyl-[protein] + ADP + H(+)</text>
        <dbReference type="Rhea" id="RHEA:46608"/>
        <dbReference type="Rhea" id="RHEA-COMP:11060"/>
        <dbReference type="Rhea" id="RHEA-COMP:11605"/>
        <dbReference type="ChEBI" id="CHEBI:15378"/>
        <dbReference type="ChEBI" id="CHEBI:30013"/>
        <dbReference type="ChEBI" id="CHEBI:30616"/>
        <dbReference type="ChEBI" id="CHEBI:61977"/>
        <dbReference type="ChEBI" id="CHEBI:456216"/>
        <dbReference type="EC" id="2.7.11.1"/>
    </reaction>
</comment>
<evidence type="ECO:0000256" key="14">
    <source>
        <dbReference type="ARBA" id="ARBA00048679"/>
    </source>
</evidence>
<dbReference type="CDD" id="cd00180">
    <property type="entry name" value="PKc"/>
    <property type="match status" value="1"/>
</dbReference>
<evidence type="ECO:0000256" key="13">
    <source>
        <dbReference type="ARBA" id="ARBA00047899"/>
    </source>
</evidence>
<evidence type="ECO:0000256" key="2">
    <source>
        <dbReference type="ARBA" id="ARBA00005575"/>
    </source>
</evidence>
<feature type="domain" description="FHA" evidence="17">
    <location>
        <begin position="52"/>
        <end position="113"/>
    </location>
</feature>
<dbReference type="GO" id="GO:0015031">
    <property type="term" value="P:protein transport"/>
    <property type="evidence" value="ECO:0007669"/>
    <property type="project" value="UniProtKB-KW"/>
</dbReference>
<dbReference type="SUPFAM" id="SSF56112">
    <property type="entry name" value="Protein kinase-like (PK-like)"/>
    <property type="match status" value="1"/>
</dbReference>
<dbReference type="GO" id="GO:0005524">
    <property type="term" value="F:ATP binding"/>
    <property type="evidence" value="ECO:0007669"/>
    <property type="project" value="UniProtKB-UniRule"/>
</dbReference>
<dbReference type="InterPro" id="IPR000719">
    <property type="entry name" value="Prot_kinase_dom"/>
</dbReference>
<dbReference type="SMART" id="SM00220">
    <property type="entry name" value="S_TKc"/>
    <property type="match status" value="1"/>
</dbReference>
<organism evidence="19 20">
    <name type="scientific">Apiosordaria backusii</name>
    <dbReference type="NCBI Taxonomy" id="314023"/>
    <lineage>
        <taxon>Eukaryota</taxon>
        <taxon>Fungi</taxon>
        <taxon>Dikarya</taxon>
        <taxon>Ascomycota</taxon>
        <taxon>Pezizomycotina</taxon>
        <taxon>Sordariomycetes</taxon>
        <taxon>Sordariomycetidae</taxon>
        <taxon>Sordariales</taxon>
        <taxon>Lasiosphaeriaceae</taxon>
        <taxon>Apiosordaria</taxon>
    </lineage>
</organism>
<evidence type="ECO:0000256" key="1">
    <source>
        <dbReference type="ARBA" id="ARBA00004623"/>
    </source>
</evidence>
<dbReference type="GO" id="GO:0000422">
    <property type="term" value="P:autophagy of mitochondrion"/>
    <property type="evidence" value="ECO:0007669"/>
    <property type="project" value="TreeGrafter"/>
</dbReference>
<dbReference type="GO" id="GO:0005776">
    <property type="term" value="C:autophagosome"/>
    <property type="evidence" value="ECO:0007669"/>
    <property type="project" value="TreeGrafter"/>
</dbReference>
<evidence type="ECO:0000256" key="3">
    <source>
        <dbReference type="ARBA" id="ARBA00012513"/>
    </source>
</evidence>
<evidence type="ECO:0000256" key="15">
    <source>
        <dbReference type="PROSITE-ProRule" id="PRU10141"/>
    </source>
</evidence>
<keyword evidence="10" id="KW-0653">Protein transport</keyword>
<evidence type="ECO:0000313" key="19">
    <source>
        <dbReference type="EMBL" id="KAK0718707.1"/>
    </source>
</evidence>
<dbReference type="PROSITE" id="PS50006">
    <property type="entry name" value="FHA_DOMAIN"/>
    <property type="match status" value="1"/>
</dbReference>
<evidence type="ECO:0000256" key="7">
    <source>
        <dbReference type="ARBA" id="ARBA00022741"/>
    </source>
</evidence>
<evidence type="ECO:0000256" key="11">
    <source>
        <dbReference type="ARBA" id="ARBA00023006"/>
    </source>
</evidence>
<dbReference type="GO" id="GO:0005829">
    <property type="term" value="C:cytosol"/>
    <property type="evidence" value="ECO:0007669"/>
    <property type="project" value="TreeGrafter"/>
</dbReference>
<dbReference type="PROSITE" id="PS00107">
    <property type="entry name" value="PROTEIN_KINASE_ATP"/>
    <property type="match status" value="1"/>
</dbReference>
<dbReference type="AlphaFoldDB" id="A0AA40AN08"/>
<evidence type="ECO:0000256" key="5">
    <source>
        <dbReference type="ARBA" id="ARBA00022527"/>
    </source>
</evidence>
<keyword evidence="20" id="KW-1185">Reference proteome</keyword>
<evidence type="ECO:0000256" key="16">
    <source>
        <dbReference type="SAM" id="MobiDB-lite"/>
    </source>
</evidence>
<evidence type="ECO:0000256" key="9">
    <source>
        <dbReference type="ARBA" id="ARBA00022840"/>
    </source>
</evidence>
<dbReference type="PROSITE" id="PS00108">
    <property type="entry name" value="PROTEIN_KINASE_ST"/>
    <property type="match status" value="1"/>
</dbReference>
<dbReference type="GO" id="GO:0000045">
    <property type="term" value="P:autophagosome assembly"/>
    <property type="evidence" value="ECO:0007669"/>
    <property type="project" value="TreeGrafter"/>
</dbReference>
<dbReference type="EC" id="2.7.11.1" evidence="3"/>
<reference evidence="19" key="1">
    <citation type="submission" date="2023-06" db="EMBL/GenBank/DDBJ databases">
        <title>Genome-scale phylogeny and comparative genomics of the fungal order Sordariales.</title>
        <authorList>
            <consortium name="Lawrence Berkeley National Laboratory"/>
            <person name="Hensen N."/>
            <person name="Bonometti L."/>
            <person name="Westerberg I."/>
            <person name="Brannstrom I.O."/>
            <person name="Guillou S."/>
            <person name="Cros-Aarteil S."/>
            <person name="Calhoun S."/>
            <person name="Haridas S."/>
            <person name="Kuo A."/>
            <person name="Mondo S."/>
            <person name="Pangilinan J."/>
            <person name="Riley R."/>
            <person name="Labutti K."/>
            <person name="Andreopoulos B."/>
            <person name="Lipzen A."/>
            <person name="Chen C."/>
            <person name="Yanf M."/>
            <person name="Daum C."/>
            <person name="Ng V."/>
            <person name="Clum A."/>
            <person name="Steindorff A."/>
            <person name="Ohm R."/>
            <person name="Martin F."/>
            <person name="Silar P."/>
            <person name="Natvig D."/>
            <person name="Lalanne C."/>
            <person name="Gautier V."/>
            <person name="Ament-Velasquez S.L."/>
            <person name="Kruys A."/>
            <person name="Hutchinson M.I."/>
            <person name="Powell A.J."/>
            <person name="Barry K."/>
            <person name="Miller A.N."/>
            <person name="Grigoriev I.V."/>
            <person name="Debuchy R."/>
            <person name="Gladieux P."/>
            <person name="Thoren M.H."/>
            <person name="Johannesson H."/>
        </authorList>
    </citation>
    <scope>NUCLEOTIDE SEQUENCE</scope>
    <source>
        <strain evidence="19">CBS 540.89</strain>
    </source>
</reference>
<evidence type="ECO:0000256" key="10">
    <source>
        <dbReference type="ARBA" id="ARBA00022927"/>
    </source>
</evidence>
<feature type="region of interest" description="Disordered" evidence="16">
    <location>
        <begin position="450"/>
        <end position="574"/>
    </location>
</feature>
<dbReference type="PANTHER" id="PTHR24348">
    <property type="entry name" value="SERINE/THREONINE-PROTEIN KINASE UNC-51-RELATED"/>
    <property type="match status" value="1"/>
</dbReference>